<dbReference type="EMBL" id="UINC01168073">
    <property type="protein sequence ID" value="SVD70910.1"/>
    <property type="molecule type" value="Genomic_DNA"/>
</dbReference>
<name>A0A382XJ88_9ZZZZ</name>
<feature type="non-terminal residue" evidence="1">
    <location>
        <position position="1"/>
    </location>
</feature>
<dbReference type="InterPro" id="IPR058240">
    <property type="entry name" value="rSAM_sf"/>
</dbReference>
<dbReference type="SUPFAM" id="SSF102114">
    <property type="entry name" value="Radical SAM enzymes"/>
    <property type="match status" value="1"/>
</dbReference>
<protein>
    <submittedName>
        <fullName evidence="1">Uncharacterized protein</fullName>
    </submittedName>
</protein>
<organism evidence="1">
    <name type="scientific">marine metagenome</name>
    <dbReference type="NCBI Taxonomy" id="408172"/>
    <lineage>
        <taxon>unclassified sequences</taxon>
        <taxon>metagenomes</taxon>
        <taxon>ecological metagenomes</taxon>
    </lineage>
</organism>
<accession>A0A382XJ88</accession>
<evidence type="ECO:0000313" key="1">
    <source>
        <dbReference type="EMBL" id="SVD70910.1"/>
    </source>
</evidence>
<sequence length="125" mass="13323">HIVLGHYFGKMNGEWAALDMIKKYPPKTLVLVILLPLTGTGMASVLPPSVQEIGGFFETARLALPKTPILLGCARPLGPMKIEIDQLAINAGLNGIAFPSEGIVSYACEKGLKPSFINACCGVTW</sequence>
<reference evidence="1" key="1">
    <citation type="submission" date="2018-05" db="EMBL/GenBank/DDBJ databases">
        <authorList>
            <person name="Lanie J.A."/>
            <person name="Ng W.-L."/>
            <person name="Kazmierczak K.M."/>
            <person name="Andrzejewski T.M."/>
            <person name="Davidsen T.M."/>
            <person name="Wayne K.J."/>
            <person name="Tettelin H."/>
            <person name="Glass J.I."/>
            <person name="Rusch D."/>
            <person name="Podicherti R."/>
            <person name="Tsui H.-C.T."/>
            <person name="Winkler M.E."/>
        </authorList>
    </citation>
    <scope>NUCLEOTIDE SEQUENCE</scope>
</reference>
<dbReference type="AlphaFoldDB" id="A0A382XJ88"/>
<proteinExistence type="predicted"/>
<gene>
    <name evidence="1" type="ORF">METZ01_LOCUS423764</name>
</gene>